<feature type="binding site" evidence="13">
    <location>
        <position position="134"/>
    </location>
    <ligand>
        <name>Zn(2+)</name>
        <dbReference type="ChEBI" id="CHEBI:29105"/>
    </ligand>
</feature>
<evidence type="ECO:0000313" key="17">
    <source>
        <dbReference type="Proteomes" id="UP000471298"/>
    </source>
</evidence>
<feature type="binding site" evidence="14">
    <location>
        <position position="83"/>
    </location>
    <ligand>
        <name>Fe cation</name>
        <dbReference type="ChEBI" id="CHEBI:24875"/>
    </ligand>
</feature>
<dbReference type="FunFam" id="1.10.10.10:FF:000007">
    <property type="entry name" value="Ferric uptake regulation protein"/>
    <property type="match status" value="1"/>
</dbReference>
<evidence type="ECO:0000256" key="10">
    <source>
        <dbReference type="ARBA" id="ARBA00023015"/>
    </source>
</evidence>
<name>A0A6N7ETZ8_9GAMM</name>
<evidence type="ECO:0000256" key="9">
    <source>
        <dbReference type="ARBA" id="ARBA00023004"/>
    </source>
</evidence>
<dbReference type="GO" id="GO:0008270">
    <property type="term" value="F:zinc ion binding"/>
    <property type="evidence" value="ECO:0007669"/>
    <property type="project" value="TreeGrafter"/>
</dbReference>
<dbReference type="SUPFAM" id="SSF46785">
    <property type="entry name" value="Winged helix' DNA-binding domain"/>
    <property type="match status" value="1"/>
</dbReference>
<evidence type="ECO:0000256" key="11">
    <source>
        <dbReference type="ARBA" id="ARBA00023125"/>
    </source>
</evidence>
<evidence type="ECO:0000256" key="8">
    <source>
        <dbReference type="ARBA" id="ARBA00022833"/>
    </source>
</evidence>
<dbReference type="EMBL" id="WHNW01000006">
    <property type="protein sequence ID" value="MPV86294.1"/>
    <property type="molecule type" value="Genomic_DNA"/>
</dbReference>
<dbReference type="GO" id="GO:0005829">
    <property type="term" value="C:cytosol"/>
    <property type="evidence" value="ECO:0007669"/>
    <property type="project" value="TreeGrafter"/>
</dbReference>
<dbReference type="InterPro" id="IPR036390">
    <property type="entry name" value="WH_DNA-bd_sf"/>
</dbReference>
<evidence type="ECO:0000256" key="2">
    <source>
        <dbReference type="ARBA" id="ARBA00007957"/>
    </source>
</evidence>
<dbReference type="GO" id="GO:0045892">
    <property type="term" value="P:negative regulation of DNA-templated transcription"/>
    <property type="evidence" value="ECO:0007669"/>
    <property type="project" value="TreeGrafter"/>
</dbReference>
<dbReference type="InterPro" id="IPR002481">
    <property type="entry name" value="FUR"/>
</dbReference>
<accession>A0A6N7ETZ8</accession>
<protein>
    <recommendedName>
        <fullName evidence="4 15">Ferric uptake regulation protein</fullName>
    </recommendedName>
</protein>
<dbReference type="NCBIfam" id="NF006999">
    <property type="entry name" value="PRK09462.1"/>
    <property type="match status" value="1"/>
</dbReference>
<evidence type="ECO:0000313" key="16">
    <source>
        <dbReference type="EMBL" id="MPV86294.1"/>
    </source>
</evidence>
<comment type="subcellular location">
    <subcellularLocation>
        <location evidence="1 15">Cytoplasm</location>
    </subcellularLocation>
</comment>
<comment type="cofactor">
    <cofactor evidence="13">
        <name>Zn(2+)</name>
        <dbReference type="ChEBI" id="CHEBI:29105"/>
    </cofactor>
    <text evidence="13">Binds 1 zinc ion per subunit.</text>
</comment>
<dbReference type="AlphaFoldDB" id="A0A6N7ETZ8"/>
<comment type="caution">
    <text evidence="16">The sequence shown here is derived from an EMBL/GenBank/DDBJ whole genome shotgun (WGS) entry which is preliminary data.</text>
</comment>
<reference evidence="16 17" key="1">
    <citation type="submission" date="2019-10" db="EMBL/GenBank/DDBJ databases">
        <title>Cardiobacteriales fam. a chemoheterotrophic member of the order Cardiobacteriales, and proposal of Cardiobacteriales fam. nov.</title>
        <authorList>
            <person name="Wang C."/>
        </authorList>
    </citation>
    <scope>NUCLEOTIDE SEQUENCE [LARGE SCALE GENOMIC DNA]</scope>
    <source>
        <strain evidence="16 17">ML27</strain>
    </source>
</reference>
<keyword evidence="7 13" id="KW-0479">Metal-binding</keyword>
<dbReference type="PANTHER" id="PTHR33202">
    <property type="entry name" value="ZINC UPTAKE REGULATION PROTEIN"/>
    <property type="match status" value="1"/>
</dbReference>
<evidence type="ECO:0000256" key="15">
    <source>
        <dbReference type="RuleBase" id="RU364037"/>
    </source>
</evidence>
<keyword evidence="8 13" id="KW-0862">Zinc</keyword>
<dbReference type="InterPro" id="IPR043135">
    <property type="entry name" value="Fur_C"/>
</dbReference>
<dbReference type="InParanoid" id="A0A6N7ETZ8"/>
<comment type="cofactor">
    <cofactor evidence="14">
        <name>Mn(2+)</name>
        <dbReference type="ChEBI" id="CHEBI:29035"/>
    </cofactor>
    <cofactor evidence="14">
        <name>Fe(2+)</name>
        <dbReference type="ChEBI" id="CHEBI:29033"/>
    </cofactor>
    <text evidence="14">Binds 1 Mn(2+) or Fe(2+) ion per subunit.</text>
</comment>
<comment type="similarity">
    <text evidence="2 15">Belongs to the Fur family.</text>
</comment>
<dbReference type="InterPro" id="IPR036388">
    <property type="entry name" value="WH-like_DNA-bd_sf"/>
</dbReference>
<evidence type="ECO:0000256" key="4">
    <source>
        <dbReference type="ARBA" id="ARBA00020910"/>
    </source>
</evidence>
<evidence type="ECO:0000256" key="14">
    <source>
        <dbReference type="PIRSR" id="PIRSR602481-2"/>
    </source>
</evidence>
<dbReference type="Gene3D" id="3.30.1490.190">
    <property type="match status" value="1"/>
</dbReference>
<feature type="binding site" evidence="13">
    <location>
        <position position="129"/>
    </location>
    <ligand>
        <name>Zn(2+)</name>
        <dbReference type="ChEBI" id="CHEBI:29105"/>
    </ligand>
</feature>
<feature type="binding site" evidence="13">
    <location>
        <position position="92"/>
    </location>
    <ligand>
        <name>Zn(2+)</name>
        <dbReference type="ChEBI" id="CHEBI:29105"/>
    </ligand>
</feature>
<dbReference type="GO" id="GO:0003700">
    <property type="term" value="F:DNA-binding transcription factor activity"/>
    <property type="evidence" value="ECO:0007669"/>
    <property type="project" value="UniProtKB-UniRule"/>
</dbReference>
<dbReference type="RefSeq" id="WP_152810296.1">
    <property type="nucleotide sequence ID" value="NZ_WHNW01000006.1"/>
</dbReference>
<dbReference type="Pfam" id="PF01475">
    <property type="entry name" value="FUR"/>
    <property type="match status" value="1"/>
</dbReference>
<evidence type="ECO:0000256" key="5">
    <source>
        <dbReference type="ARBA" id="ARBA00022490"/>
    </source>
</evidence>
<feature type="binding site" evidence="13">
    <location>
        <position position="89"/>
    </location>
    <ligand>
        <name>Zn(2+)</name>
        <dbReference type="ChEBI" id="CHEBI:29105"/>
    </ligand>
</feature>
<keyword evidence="5 15" id="KW-0963">Cytoplasm</keyword>
<feature type="binding site" evidence="14">
    <location>
        <position position="104"/>
    </location>
    <ligand>
        <name>Fe cation</name>
        <dbReference type="ChEBI" id="CHEBI:24875"/>
    </ligand>
</feature>
<evidence type="ECO:0000256" key="13">
    <source>
        <dbReference type="PIRSR" id="PIRSR602481-1"/>
    </source>
</evidence>
<evidence type="ECO:0000256" key="12">
    <source>
        <dbReference type="ARBA" id="ARBA00023163"/>
    </source>
</evidence>
<dbReference type="CDD" id="cd07153">
    <property type="entry name" value="Fur_like"/>
    <property type="match status" value="1"/>
</dbReference>
<organism evidence="16 17">
    <name type="scientific">Ostreibacterium oceani</name>
    <dbReference type="NCBI Taxonomy" id="2654998"/>
    <lineage>
        <taxon>Bacteria</taxon>
        <taxon>Pseudomonadati</taxon>
        <taxon>Pseudomonadota</taxon>
        <taxon>Gammaproteobacteria</taxon>
        <taxon>Cardiobacteriales</taxon>
        <taxon>Ostreibacteriaceae</taxon>
        <taxon>Ostreibacterium</taxon>
    </lineage>
</organism>
<proteinExistence type="inferred from homology"/>
<keyword evidence="11 15" id="KW-0238">DNA-binding</keyword>
<dbReference type="Gene3D" id="1.10.10.10">
    <property type="entry name" value="Winged helix-like DNA-binding domain superfamily/Winged helix DNA-binding domain"/>
    <property type="match status" value="1"/>
</dbReference>
<evidence type="ECO:0000256" key="7">
    <source>
        <dbReference type="ARBA" id="ARBA00022723"/>
    </source>
</evidence>
<dbReference type="FunCoup" id="A0A6N7ETZ8">
    <property type="interactions" value="470"/>
</dbReference>
<dbReference type="PANTHER" id="PTHR33202:SF2">
    <property type="entry name" value="FERRIC UPTAKE REGULATION PROTEIN"/>
    <property type="match status" value="1"/>
</dbReference>
<dbReference type="GO" id="GO:0000976">
    <property type="term" value="F:transcription cis-regulatory region binding"/>
    <property type="evidence" value="ECO:0007669"/>
    <property type="project" value="TreeGrafter"/>
</dbReference>
<gene>
    <name evidence="15 16" type="primary">fur</name>
    <name evidence="16" type="ORF">GCU85_06065</name>
</gene>
<dbReference type="Proteomes" id="UP000471298">
    <property type="component" value="Unassembled WGS sequence"/>
</dbReference>
<sequence>MKELKQVGLKVTIPRVTILELLQNADDHHFSAEDVFSTLRERGHDIGLATVYRVLAQFEQAGLLNKLNFENGQAMYEIDTGDHHDHIICTKCNKIIEFFDQKLENQQTQIAKENGFTLEDHNMVLYGICQNKNCSNKK</sequence>
<keyword evidence="9 14" id="KW-0408">Iron</keyword>
<keyword evidence="12 15" id="KW-0804">Transcription</keyword>
<dbReference type="GO" id="GO:1900705">
    <property type="term" value="P:negative regulation of siderophore biosynthetic process"/>
    <property type="evidence" value="ECO:0007669"/>
    <property type="project" value="TreeGrafter"/>
</dbReference>
<feature type="binding site" evidence="14">
    <location>
        <position position="85"/>
    </location>
    <ligand>
        <name>Fe cation</name>
        <dbReference type="ChEBI" id="CHEBI:24875"/>
    </ligand>
</feature>
<evidence type="ECO:0000256" key="6">
    <source>
        <dbReference type="ARBA" id="ARBA00022491"/>
    </source>
</evidence>
<keyword evidence="6 15" id="KW-0678">Repressor</keyword>
<evidence type="ECO:0000256" key="3">
    <source>
        <dbReference type="ARBA" id="ARBA00011738"/>
    </source>
</evidence>
<keyword evidence="10 15" id="KW-0805">Transcription regulation</keyword>
<evidence type="ECO:0000256" key="1">
    <source>
        <dbReference type="ARBA" id="ARBA00004496"/>
    </source>
</evidence>
<keyword evidence="17" id="KW-1185">Reference proteome</keyword>
<feature type="binding site" evidence="14">
    <location>
        <position position="121"/>
    </location>
    <ligand>
        <name>Fe cation</name>
        <dbReference type="ChEBI" id="CHEBI:24875"/>
    </ligand>
</feature>
<comment type="subunit">
    <text evidence="3 15">Homodimer.</text>
</comment>
<dbReference type="FunFam" id="3.30.1490.190:FF:000001">
    <property type="entry name" value="Ferric uptake regulation protein"/>
    <property type="match status" value="1"/>
</dbReference>